<feature type="region of interest" description="Disordered" evidence="1">
    <location>
        <begin position="76"/>
        <end position="106"/>
    </location>
</feature>
<dbReference type="InterPro" id="IPR038996">
    <property type="entry name" value="Gp14"/>
</dbReference>
<comment type="caution">
    <text evidence="2">The sequence shown here is derived from an EMBL/GenBank/DDBJ whole genome shotgun (WGS) entry which is preliminary data.</text>
</comment>
<protein>
    <submittedName>
        <fullName evidence="2">Uncharacterized protein</fullName>
    </submittedName>
</protein>
<accession>A0A0F9LQ47</accession>
<feature type="compositionally biased region" description="Basic residues" evidence="1">
    <location>
        <begin position="93"/>
        <end position="103"/>
    </location>
</feature>
<evidence type="ECO:0000256" key="1">
    <source>
        <dbReference type="SAM" id="MobiDB-lite"/>
    </source>
</evidence>
<dbReference type="Pfam" id="PF24072">
    <property type="entry name" value="T7_gp14"/>
    <property type="match status" value="1"/>
</dbReference>
<name>A0A0F9LQ47_9ZZZZ</name>
<reference evidence="2" key="1">
    <citation type="journal article" date="2015" name="Nature">
        <title>Complex archaea that bridge the gap between prokaryotes and eukaryotes.</title>
        <authorList>
            <person name="Spang A."/>
            <person name="Saw J.H."/>
            <person name="Jorgensen S.L."/>
            <person name="Zaremba-Niedzwiedzka K."/>
            <person name="Martijn J."/>
            <person name="Lind A.E."/>
            <person name="van Eijk R."/>
            <person name="Schleper C."/>
            <person name="Guy L."/>
            <person name="Ettema T.J."/>
        </authorList>
    </citation>
    <scope>NUCLEOTIDE SEQUENCE</scope>
</reference>
<dbReference type="EMBL" id="LAZR01010524">
    <property type="protein sequence ID" value="KKM66475.1"/>
    <property type="molecule type" value="Genomic_DNA"/>
</dbReference>
<feature type="region of interest" description="Disordered" evidence="1">
    <location>
        <begin position="149"/>
        <end position="172"/>
    </location>
</feature>
<dbReference type="AlphaFoldDB" id="A0A0F9LQ47"/>
<gene>
    <name evidence="2" type="ORF">LCGC14_1480810</name>
</gene>
<evidence type="ECO:0000313" key="2">
    <source>
        <dbReference type="EMBL" id="KKM66475.1"/>
    </source>
</evidence>
<organism evidence="2">
    <name type="scientific">marine sediment metagenome</name>
    <dbReference type="NCBI Taxonomy" id="412755"/>
    <lineage>
        <taxon>unclassified sequences</taxon>
        <taxon>metagenomes</taxon>
        <taxon>ecological metagenomes</taxon>
    </lineage>
</organism>
<proteinExistence type="predicted"/>
<sequence>MRIPEIKLIERNGYVFQVDMNNPNRRHIAGLIIALGATGLGLQVKGQIEAGKAAEAKSKSEAAWQEYNAKLAEREAEEVQTAASEEEKDQRKAAARLKARRRTQAGQTGIEPIGSFVKVQEETATELEIDALRIRRGGQVGARTYWRSNTEPLEGQKRYTQRPRNEASGAYASNRYWFKRRRGTDSIGE</sequence>